<accession>A0ABN9PST3</accession>
<dbReference type="SUPFAM" id="SSF141072">
    <property type="entry name" value="CalX-like"/>
    <property type="match status" value="1"/>
</dbReference>
<dbReference type="InterPro" id="IPR038081">
    <property type="entry name" value="CalX-like_sf"/>
</dbReference>
<keyword evidence="7" id="KW-1185">Reference proteome</keyword>
<evidence type="ECO:0000256" key="1">
    <source>
        <dbReference type="ARBA" id="ARBA00022729"/>
    </source>
</evidence>
<evidence type="ECO:0000313" key="6">
    <source>
        <dbReference type="EMBL" id="CAK0796215.1"/>
    </source>
</evidence>
<keyword evidence="2" id="KW-0677">Repeat</keyword>
<dbReference type="EMBL" id="CAUYUJ010001494">
    <property type="protein sequence ID" value="CAK0796215.1"/>
    <property type="molecule type" value="Genomic_DNA"/>
</dbReference>
<comment type="caution">
    <text evidence="6">The sequence shown here is derived from an EMBL/GenBank/DDBJ whole genome shotgun (WGS) entry which is preliminary data.</text>
</comment>
<reference evidence="6" key="1">
    <citation type="submission" date="2023-10" db="EMBL/GenBank/DDBJ databases">
        <authorList>
            <person name="Chen Y."/>
            <person name="Shah S."/>
            <person name="Dougan E. K."/>
            <person name="Thang M."/>
            <person name="Chan C."/>
        </authorList>
    </citation>
    <scope>NUCLEOTIDE SEQUENCE [LARGE SCALE GENOMIC DNA]</scope>
</reference>
<dbReference type="Gene3D" id="2.60.40.2030">
    <property type="match status" value="1"/>
</dbReference>
<name>A0ABN9PST3_9DINO</name>
<feature type="non-terminal residue" evidence="6">
    <location>
        <position position="1"/>
    </location>
</feature>
<dbReference type="Proteomes" id="UP001189429">
    <property type="component" value="Unassembled WGS sequence"/>
</dbReference>
<dbReference type="Pfam" id="PF03160">
    <property type="entry name" value="Calx-beta"/>
    <property type="match status" value="1"/>
</dbReference>
<evidence type="ECO:0000259" key="5">
    <source>
        <dbReference type="SMART" id="SM00237"/>
    </source>
</evidence>
<keyword evidence="4" id="KW-0406">Ion transport</keyword>
<gene>
    <name evidence="6" type="ORF">PCOR1329_LOCUS5646</name>
</gene>
<sequence>DVYAVSEMEKKVSVRVMRGGNEHAAASCRYRTVPGTALKDQDYVHAQGQLDWLPGDTNEKTIDISIVEDKNHESTEEFYVELLPVPGAGIVGLKNIATVVVLDSDSPGELTFECDSVSVAEASSAFEEADQDRARGGLPRNAQVCLSYRGRVGQGWQGLRGRVGGAGVRRWSDERVCRGRHPPCCFRGHQERDVPPHHRAMRR</sequence>
<dbReference type="InterPro" id="IPR003644">
    <property type="entry name" value="Calx_beta"/>
</dbReference>
<keyword evidence="3" id="KW-0106">Calcium</keyword>
<dbReference type="InterPro" id="IPR051171">
    <property type="entry name" value="CaCA"/>
</dbReference>
<protein>
    <recommendedName>
        <fullName evidence="5">Calx-beta domain-containing protein</fullName>
    </recommendedName>
</protein>
<keyword evidence="1" id="KW-0732">Signal</keyword>
<dbReference type="PANTHER" id="PTHR11878">
    <property type="entry name" value="SODIUM/CALCIUM EXCHANGER"/>
    <property type="match status" value="1"/>
</dbReference>
<keyword evidence="4" id="KW-0813">Transport</keyword>
<evidence type="ECO:0000256" key="3">
    <source>
        <dbReference type="ARBA" id="ARBA00022837"/>
    </source>
</evidence>
<proteinExistence type="predicted"/>
<evidence type="ECO:0000313" key="7">
    <source>
        <dbReference type="Proteomes" id="UP001189429"/>
    </source>
</evidence>
<dbReference type="PANTHER" id="PTHR11878:SF65">
    <property type="entry name" value="NA_CA-EXCHANGE PROTEIN, ISOFORM G"/>
    <property type="match status" value="1"/>
</dbReference>
<feature type="domain" description="Calx-beta" evidence="5">
    <location>
        <begin position="1"/>
        <end position="83"/>
    </location>
</feature>
<organism evidence="6 7">
    <name type="scientific">Prorocentrum cordatum</name>
    <dbReference type="NCBI Taxonomy" id="2364126"/>
    <lineage>
        <taxon>Eukaryota</taxon>
        <taxon>Sar</taxon>
        <taxon>Alveolata</taxon>
        <taxon>Dinophyceae</taxon>
        <taxon>Prorocentrales</taxon>
        <taxon>Prorocentraceae</taxon>
        <taxon>Prorocentrum</taxon>
    </lineage>
</organism>
<evidence type="ECO:0000256" key="4">
    <source>
        <dbReference type="ARBA" id="ARBA00023065"/>
    </source>
</evidence>
<dbReference type="SMART" id="SM00237">
    <property type="entry name" value="Calx_beta"/>
    <property type="match status" value="1"/>
</dbReference>
<evidence type="ECO:0000256" key="2">
    <source>
        <dbReference type="ARBA" id="ARBA00022737"/>
    </source>
</evidence>